<keyword evidence="5 7" id="KW-1133">Transmembrane helix</keyword>
<keyword evidence="10" id="KW-1185">Reference proteome</keyword>
<dbReference type="Pfam" id="PF13727">
    <property type="entry name" value="CoA_binding_3"/>
    <property type="match status" value="1"/>
</dbReference>
<evidence type="ECO:0000313" key="9">
    <source>
        <dbReference type="EMBL" id="ERP38934.1"/>
    </source>
</evidence>
<sequence>MIQATFRWLSLLKLGVDTVAISLSLVLAYHIRFSSFFHDQLQAHKPFYEHFIGLIFILPLFLFLSFLSGLYRSRSHYFRRELFLRIIRAHVTGTLGVLSLLFVLRTIHYSRWMIVAFALLSPLCTYGGRSFLSLYLKRLRKRGILTIQAALVGSPDEMRFCAEKILAHPQTGYTLVGAFTEEQGAEIPLVYLGGYNDLENVVIERGIEEVLITLPLSEWETIGRLVKECDYIGVKSHIVPGLTPFLSSKPSVDILEGMPLISIHHVPLDDPFNNMIKRFFDILFSISSLVVLSPVLLLVALLIKLTSRGPVIYAQKRVGLNRREFNMYKFRTMTHCPGQQDEQPGWTVKNDPRRTPIGAVLRAGSIDEFPQFFNVLKGDMSVVGPRPERPYFVEEFRKTVPDYMIKHHVRPGITGWAQICGWRGDTDIEERIRHDLFYIENWSISLDLLIILKTPFCGMINPNAY</sequence>
<dbReference type="PANTHER" id="PTHR30576:SF0">
    <property type="entry name" value="UNDECAPRENYL-PHOSPHATE N-ACETYLGALACTOSAMINYL 1-PHOSPHATE TRANSFERASE-RELATED"/>
    <property type="match status" value="1"/>
</dbReference>
<feature type="domain" description="Bacterial sugar transferase" evidence="8">
    <location>
        <begin position="277"/>
        <end position="456"/>
    </location>
</feature>
<comment type="similarity">
    <text evidence="2">Belongs to the bacterial sugar transferase family.</text>
</comment>
<keyword evidence="3 9" id="KW-0808">Transferase</keyword>
<comment type="subcellular location">
    <subcellularLocation>
        <location evidence="1">Membrane</location>
        <topology evidence="1">Multi-pass membrane protein</topology>
    </subcellularLocation>
</comment>
<dbReference type="AlphaFoldDB" id="U7D968"/>
<dbReference type="eggNOG" id="COG2148">
    <property type="taxonomic scope" value="Bacteria"/>
</dbReference>
<dbReference type="RefSeq" id="WP_022635962.1">
    <property type="nucleotide sequence ID" value="NZ_ASJR01000003.1"/>
</dbReference>
<dbReference type="GO" id="GO:0016020">
    <property type="term" value="C:membrane"/>
    <property type="evidence" value="ECO:0007669"/>
    <property type="project" value="UniProtKB-SubCell"/>
</dbReference>
<dbReference type="InterPro" id="IPR017475">
    <property type="entry name" value="EPS_sugar_tfrase"/>
</dbReference>
<evidence type="ECO:0000256" key="2">
    <source>
        <dbReference type="ARBA" id="ARBA00006464"/>
    </source>
</evidence>
<organism evidence="9 10">
    <name type="scientific">Chitinivibrio alkaliphilus ACht1</name>
    <dbReference type="NCBI Taxonomy" id="1313304"/>
    <lineage>
        <taxon>Bacteria</taxon>
        <taxon>Pseudomonadati</taxon>
        <taxon>Fibrobacterota</taxon>
        <taxon>Chitinivibrionia</taxon>
        <taxon>Chitinivibrionales</taxon>
        <taxon>Chitinivibrionaceae</taxon>
        <taxon>Chitinivibrio</taxon>
    </lineage>
</organism>
<reference evidence="9 10" key="1">
    <citation type="journal article" date="2013" name="Environ. Microbiol.">
        <title>Genome analysis of Chitinivibrio alkaliphilus gen. nov., sp. nov., a novel extremely haloalkaliphilic anaerobic chitinolytic bacterium from the candidate phylum Termite Group 3.</title>
        <authorList>
            <person name="Sorokin D.Y."/>
            <person name="Gumerov V.M."/>
            <person name="Rakitin A.L."/>
            <person name="Beletsky A.V."/>
            <person name="Damste J.S."/>
            <person name="Muyzer G."/>
            <person name="Mardanov A.V."/>
            <person name="Ravin N.V."/>
        </authorList>
    </citation>
    <scope>NUCLEOTIDE SEQUENCE [LARGE SCALE GENOMIC DNA]</scope>
    <source>
        <strain evidence="9 10">ACht1</strain>
    </source>
</reference>
<name>U7D968_9BACT</name>
<evidence type="ECO:0000256" key="7">
    <source>
        <dbReference type="SAM" id="Phobius"/>
    </source>
</evidence>
<dbReference type="Pfam" id="PF02397">
    <property type="entry name" value="Bac_transf"/>
    <property type="match status" value="1"/>
</dbReference>
<evidence type="ECO:0000256" key="6">
    <source>
        <dbReference type="ARBA" id="ARBA00023136"/>
    </source>
</evidence>
<feature type="transmembrane region" description="Helical" evidence="7">
    <location>
        <begin position="109"/>
        <end position="132"/>
    </location>
</feature>
<feature type="transmembrane region" description="Helical" evidence="7">
    <location>
        <begin position="82"/>
        <end position="103"/>
    </location>
</feature>
<feature type="transmembrane region" description="Helical" evidence="7">
    <location>
        <begin position="12"/>
        <end position="31"/>
    </location>
</feature>
<protein>
    <submittedName>
        <fullName evidence="9">Undecaprenyl-phosphate glucose phosphotransferase</fullName>
    </submittedName>
</protein>
<accession>U7D968</accession>
<dbReference type="NCBIfam" id="TIGR03025">
    <property type="entry name" value="EPS_sugtrans"/>
    <property type="match status" value="1"/>
</dbReference>
<proteinExistence type="inferred from homology"/>
<evidence type="ECO:0000313" key="10">
    <source>
        <dbReference type="Proteomes" id="UP000017148"/>
    </source>
</evidence>
<dbReference type="InterPro" id="IPR017473">
    <property type="entry name" value="Undecaprenyl-P_gluc_Ptfrase"/>
</dbReference>
<dbReference type="EMBL" id="ASJR01000003">
    <property type="protein sequence ID" value="ERP38934.1"/>
    <property type="molecule type" value="Genomic_DNA"/>
</dbReference>
<evidence type="ECO:0000256" key="4">
    <source>
        <dbReference type="ARBA" id="ARBA00022692"/>
    </source>
</evidence>
<dbReference type="OrthoDB" id="9808602at2"/>
<evidence type="ECO:0000259" key="8">
    <source>
        <dbReference type="Pfam" id="PF02397"/>
    </source>
</evidence>
<dbReference type="PANTHER" id="PTHR30576">
    <property type="entry name" value="COLANIC BIOSYNTHESIS UDP-GLUCOSE LIPID CARRIER TRANSFERASE"/>
    <property type="match status" value="1"/>
</dbReference>
<dbReference type="PATRIC" id="fig|1313304.3.peg.405"/>
<feature type="transmembrane region" description="Helical" evidence="7">
    <location>
        <begin position="282"/>
        <end position="303"/>
    </location>
</feature>
<dbReference type="InterPro" id="IPR003362">
    <property type="entry name" value="Bact_transf"/>
</dbReference>
<evidence type="ECO:0000256" key="5">
    <source>
        <dbReference type="ARBA" id="ARBA00022989"/>
    </source>
</evidence>
<feature type="transmembrane region" description="Helical" evidence="7">
    <location>
        <begin position="51"/>
        <end position="70"/>
    </location>
</feature>
<keyword evidence="6 7" id="KW-0472">Membrane</keyword>
<dbReference type="Gene3D" id="3.40.50.720">
    <property type="entry name" value="NAD(P)-binding Rossmann-like Domain"/>
    <property type="match status" value="1"/>
</dbReference>
<dbReference type="STRING" id="1313304.CALK_0422"/>
<dbReference type="NCBIfam" id="TIGR03023">
    <property type="entry name" value="WcaJ_sugtrans"/>
    <property type="match status" value="1"/>
</dbReference>
<evidence type="ECO:0000256" key="1">
    <source>
        <dbReference type="ARBA" id="ARBA00004141"/>
    </source>
</evidence>
<dbReference type="GO" id="GO:0016780">
    <property type="term" value="F:phosphotransferase activity, for other substituted phosphate groups"/>
    <property type="evidence" value="ECO:0007669"/>
    <property type="project" value="TreeGrafter"/>
</dbReference>
<comment type="caution">
    <text evidence="9">The sequence shown here is derived from an EMBL/GenBank/DDBJ whole genome shotgun (WGS) entry which is preliminary data.</text>
</comment>
<dbReference type="Proteomes" id="UP000017148">
    <property type="component" value="Unassembled WGS sequence"/>
</dbReference>
<evidence type="ECO:0000256" key="3">
    <source>
        <dbReference type="ARBA" id="ARBA00022679"/>
    </source>
</evidence>
<gene>
    <name evidence="9" type="ORF">CALK_0422</name>
</gene>
<keyword evidence="4 7" id="KW-0812">Transmembrane</keyword>